<dbReference type="PROSITE" id="PS00217">
    <property type="entry name" value="SUGAR_TRANSPORT_2"/>
    <property type="match status" value="1"/>
</dbReference>
<sequence length="542" mass="58613">MAGGALPLARTTDYKQYEGHLTLYVVLATIVAGMGGLLFGYDVGITGGVTSMDSFLKRFFPHVAAQEEAGSSSGGDAYCTYSDVGLQLFTSSLFLAAAFAGLAGSFTTRKFGRIKTMLIGGICFMIGAVLTASAFELGQLVVGRVVLGFGVGLATQSVPVYLSEMAPVNVRGQLNIMFQLSITIGILVAQLINLGTQYMPGDSGWRLSLALAIVPAIILTLGGIFLPETPNSLLERGHDARARAILVKIRGTENVDNEFDDIKIAAQIATQVKTPWRNLCKKDYRPELVIAFFIPFLQQWTGINSIMFYAPIIFKTINKNGALLATVITGAVNVGTTFVSVALVDKIGRKPLFYQGGAQMIAAEITMGVLLHQYFGGKVGDTVPYGVGVGIIAVVCIFVAGFAWSWGPLAWLVPSEVLSLETRSAGYALTTFMNFLMTFVVGQSFLSMLCSMRWGIFLFFAAWVVVMSLFIILLTPETKGIPLEEMHLVWKGHWAWKKWAADKERRQLAIANQPGTVEFEEYKVTQEHAAAANGVSNDAKLA</sequence>
<evidence type="ECO:0000313" key="13">
    <source>
        <dbReference type="Proteomes" id="UP000007264"/>
    </source>
</evidence>
<name>I0Z4S7_COCSC</name>
<dbReference type="SUPFAM" id="SSF103473">
    <property type="entry name" value="MFS general substrate transporter"/>
    <property type="match status" value="1"/>
</dbReference>
<evidence type="ECO:0000313" key="12">
    <source>
        <dbReference type="EMBL" id="EIE25646.1"/>
    </source>
</evidence>
<dbReference type="InterPro" id="IPR044778">
    <property type="entry name" value="MFS_STP/MST-like_plant"/>
</dbReference>
<dbReference type="KEGG" id="csl:COCSUDRAFT_27364"/>
<feature type="transmembrane region" description="Helical" evidence="10">
    <location>
        <begin position="21"/>
        <end position="41"/>
    </location>
</feature>
<comment type="caution">
    <text evidence="12">The sequence shown here is derived from an EMBL/GenBank/DDBJ whole genome shotgun (WGS) entry which is preliminary data.</text>
</comment>
<evidence type="ECO:0000256" key="2">
    <source>
        <dbReference type="ARBA" id="ARBA00010992"/>
    </source>
</evidence>
<protein>
    <submittedName>
        <fullName evidence="12">General substrate transporter</fullName>
    </submittedName>
</protein>
<evidence type="ECO:0000256" key="5">
    <source>
        <dbReference type="ARBA" id="ARBA00022692"/>
    </source>
</evidence>
<dbReference type="EMBL" id="AGSI01000003">
    <property type="protein sequence ID" value="EIE25646.1"/>
    <property type="molecule type" value="Genomic_DNA"/>
</dbReference>
<keyword evidence="6" id="KW-0769">Symport</keyword>
<dbReference type="GO" id="GO:0015293">
    <property type="term" value="F:symporter activity"/>
    <property type="evidence" value="ECO:0007669"/>
    <property type="project" value="UniProtKB-KW"/>
</dbReference>
<evidence type="ECO:0000256" key="9">
    <source>
        <dbReference type="RuleBase" id="RU003346"/>
    </source>
</evidence>
<dbReference type="NCBIfam" id="TIGR00879">
    <property type="entry name" value="SP"/>
    <property type="match status" value="1"/>
</dbReference>
<dbReference type="Pfam" id="PF00083">
    <property type="entry name" value="Sugar_tr"/>
    <property type="match status" value="1"/>
</dbReference>
<keyword evidence="8 10" id="KW-0472">Membrane</keyword>
<dbReference type="PANTHER" id="PTHR23500:SF357">
    <property type="entry name" value="IP12678P"/>
    <property type="match status" value="1"/>
</dbReference>
<organism evidence="12 13">
    <name type="scientific">Coccomyxa subellipsoidea (strain C-169)</name>
    <name type="common">Green microalga</name>
    <dbReference type="NCBI Taxonomy" id="574566"/>
    <lineage>
        <taxon>Eukaryota</taxon>
        <taxon>Viridiplantae</taxon>
        <taxon>Chlorophyta</taxon>
        <taxon>core chlorophytes</taxon>
        <taxon>Trebouxiophyceae</taxon>
        <taxon>Trebouxiophyceae incertae sedis</taxon>
        <taxon>Coccomyxaceae</taxon>
        <taxon>Coccomyxa</taxon>
        <taxon>Coccomyxa subellipsoidea</taxon>
    </lineage>
</organism>
<evidence type="ECO:0000256" key="1">
    <source>
        <dbReference type="ARBA" id="ARBA00004141"/>
    </source>
</evidence>
<feature type="transmembrane region" description="Helical" evidence="10">
    <location>
        <begin position="204"/>
        <end position="226"/>
    </location>
</feature>
<feature type="domain" description="Major facilitator superfamily (MFS) profile" evidence="11">
    <location>
        <begin position="28"/>
        <end position="479"/>
    </location>
</feature>
<evidence type="ECO:0000256" key="6">
    <source>
        <dbReference type="ARBA" id="ARBA00022847"/>
    </source>
</evidence>
<dbReference type="eggNOG" id="KOG0254">
    <property type="taxonomic scope" value="Eukaryota"/>
</dbReference>
<dbReference type="InterPro" id="IPR036259">
    <property type="entry name" value="MFS_trans_sf"/>
</dbReference>
<keyword evidence="7 10" id="KW-1133">Transmembrane helix</keyword>
<feature type="transmembrane region" description="Helical" evidence="10">
    <location>
        <begin position="116"/>
        <end position="135"/>
    </location>
</feature>
<gene>
    <name evidence="12" type="ORF">COCSUDRAFT_27364</name>
</gene>
<evidence type="ECO:0000259" key="11">
    <source>
        <dbReference type="PROSITE" id="PS50850"/>
    </source>
</evidence>
<evidence type="ECO:0000256" key="4">
    <source>
        <dbReference type="ARBA" id="ARBA00022597"/>
    </source>
</evidence>
<proteinExistence type="inferred from homology"/>
<comment type="subcellular location">
    <subcellularLocation>
        <location evidence="1">Membrane</location>
        <topology evidence="1">Multi-pass membrane protein</topology>
    </subcellularLocation>
</comment>
<feature type="transmembrane region" description="Helical" evidence="10">
    <location>
        <begin position="387"/>
        <end position="413"/>
    </location>
</feature>
<evidence type="ECO:0000256" key="7">
    <source>
        <dbReference type="ARBA" id="ARBA00022989"/>
    </source>
</evidence>
<feature type="transmembrane region" description="Helical" evidence="10">
    <location>
        <begin position="174"/>
        <end position="192"/>
    </location>
</feature>
<accession>I0Z4S7</accession>
<dbReference type="CDD" id="cd17361">
    <property type="entry name" value="MFS_STP"/>
    <property type="match status" value="1"/>
</dbReference>
<dbReference type="GO" id="GO:0015145">
    <property type="term" value="F:monosaccharide transmembrane transporter activity"/>
    <property type="evidence" value="ECO:0007669"/>
    <property type="project" value="InterPro"/>
</dbReference>
<feature type="transmembrane region" description="Helical" evidence="10">
    <location>
        <begin position="84"/>
        <end position="104"/>
    </location>
</feature>
<dbReference type="OrthoDB" id="5296287at2759"/>
<reference evidence="12 13" key="1">
    <citation type="journal article" date="2012" name="Genome Biol.">
        <title>The genome of the polar eukaryotic microalga coccomyxa subellipsoidea reveals traits of cold adaptation.</title>
        <authorList>
            <person name="Blanc G."/>
            <person name="Agarkova I."/>
            <person name="Grimwood J."/>
            <person name="Kuo A."/>
            <person name="Brueggeman A."/>
            <person name="Dunigan D."/>
            <person name="Gurnon J."/>
            <person name="Ladunga I."/>
            <person name="Lindquist E."/>
            <person name="Lucas S."/>
            <person name="Pangilinan J."/>
            <person name="Proschold T."/>
            <person name="Salamov A."/>
            <person name="Schmutz J."/>
            <person name="Weeks D."/>
            <person name="Yamada T."/>
            <person name="Claverie J.M."/>
            <person name="Grigoriev I."/>
            <person name="Van Etten J."/>
            <person name="Lomsadze A."/>
            <person name="Borodovsky M."/>
        </authorList>
    </citation>
    <scope>NUCLEOTIDE SEQUENCE [LARGE SCALE GENOMIC DNA]</scope>
    <source>
        <strain evidence="12 13">C-169</strain>
    </source>
</reference>
<keyword evidence="5 10" id="KW-0812">Transmembrane</keyword>
<dbReference type="PROSITE" id="PS00216">
    <property type="entry name" value="SUGAR_TRANSPORT_1"/>
    <property type="match status" value="1"/>
</dbReference>
<comment type="similarity">
    <text evidence="2 9">Belongs to the major facilitator superfamily. Sugar transporter (TC 2.A.1.1) family.</text>
</comment>
<dbReference type="AlphaFoldDB" id="I0Z4S7"/>
<dbReference type="InterPro" id="IPR005829">
    <property type="entry name" value="Sugar_transporter_CS"/>
</dbReference>
<dbReference type="InterPro" id="IPR005828">
    <property type="entry name" value="MFS_sugar_transport-like"/>
</dbReference>
<dbReference type="FunFam" id="1.20.1250.20:FF:000002">
    <property type="entry name" value="Sugar transport protein 13"/>
    <property type="match status" value="1"/>
</dbReference>
<dbReference type="InterPro" id="IPR020846">
    <property type="entry name" value="MFS_dom"/>
</dbReference>
<dbReference type="GO" id="GO:0016020">
    <property type="term" value="C:membrane"/>
    <property type="evidence" value="ECO:0007669"/>
    <property type="project" value="UniProtKB-SubCell"/>
</dbReference>
<dbReference type="RefSeq" id="XP_005650190.1">
    <property type="nucleotide sequence ID" value="XM_005650133.1"/>
</dbReference>
<feature type="transmembrane region" description="Helical" evidence="10">
    <location>
        <begin position="288"/>
        <end position="310"/>
    </location>
</feature>
<feature type="transmembrane region" description="Helical" evidence="10">
    <location>
        <begin position="322"/>
        <end position="344"/>
    </location>
</feature>
<dbReference type="PANTHER" id="PTHR23500">
    <property type="entry name" value="SOLUTE CARRIER FAMILY 2, FACILITATED GLUCOSE TRANSPORTER"/>
    <property type="match status" value="1"/>
</dbReference>
<dbReference type="InterPro" id="IPR045262">
    <property type="entry name" value="STP/PLT_plant"/>
</dbReference>
<evidence type="ECO:0000256" key="10">
    <source>
        <dbReference type="SAM" id="Phobius"/>
    </source>
</evidence>
<dbReference type="Proteomes" id="UP000007264">
    <property type="component" value="Unassembled WGS sequence"/>
</dbReference>
<evidence type="ECO:0000256" key="3">
    <source>
        <dbReference type="ARBA" id="ARBA00022448"/>
    </source>
</evidence>
<dbReference type="PROSITE" id="PS50850">
    <property type="entry name" value="MFS"/>
    <property type="match status" value="1"/>
</dbReference>
<dbReference type="Gene3D" id="1.20.1250.20">
    <property type="entry name" value="MFS general substrate transporter like domains"/>
    <property type="match status" value="1"/>
</dbReference>
<keyword evidence="4" id="KW-0762">Sugar transport</keyword>
<feature type="transmembrane region" description="Helical" evidence="10">
    <location>
        <begin position="141"/>
        <end position="162"/>
    </location>
</feature>
<evidence type="ECO:0000256" key="8">
    <source>
        <dbReference type="ARBA" id="ARBA00023136"/>
    </source>
</evidence>
<dbReference type="InterPro" id="IPR003663">
    <property type="entry name" value="Sugar/inositol_transpt"/>
</dbReference>
<keyword evidence="3 9" id="KW-0813">Transport</keyword>
<feature type="transmembrane region" description="Helical" evidence="10">
    <location>
        <begin position="452"/>
        <end position="474"/>
    </location>
</feature>
<keyword evidence="13" id="KW-1185">Reference proteome</keyword>
<dbReference type="PRINTS" id="PR00171">
    <property type="entry name" value="SUGRTRNSPORT"/>
</dbReference>
<dbReference type="GeneID" id="17043658"/>
<feature type="transmembrane region" description="Helical" evidence="10">
    <location>
        <begin position="425"/>
        <end position="446"/>
    </location>
</feature>